<dbReference type="SMART" id="SM00326">
    <property type="entry name" value="SH3"/>
    <property type="match status" value="2"/>
</dbReference>
<feature type="region of interest" description="Disordered" evidence="3">
    <location>
        <begin position="109"/>
        <end position="128"/>
    </location>
</feature>
<dbReference type="InterPro" id="IPR036028">
    <property type="entry name" value="SH3-like_dom_sf"/>
</dbReference>
<gene>
    <name evidence="5" type="ORF">RUM43_010544</name>
</gene>
<feature type="domain" description="SH3" evidence="4">
    <location>
        <begin position="371"/>
        <end position="430"/>
    </location>
</feature>
<name>A0AAN8SA03_POLSC</name>
<dbReference type="PRINTS" id="PR00452">
    <property type="entry name" value="SH3DOMAIN"/>
</dbReference>
<feature type="compositionally biased region" description="Low complexity" evidence="3">
    <location>
        <begin position="112"/>
        <end position="127"/>
    </location>
</feature>
<reference evidence="5 6" key="1">
    <citation type="submission" date="2023-10" db="EMBL/GenBank/DDBJ databases">
        <title>Genomes of two closely related lineages of the louse Polyplax serrata with different host specificities.</title>
        <authorList>
            <person name="Martinu J."/>
            <person name="Tarabai H."/>
            <person name="Stefka J."/>
            <person name="Hypsa V."/>
        </authorList>
    </citation>
    <scope>NUCLEOTIDE SEQUENCE [LARGE SCALE GENOMIC DNA]</scope>
    <source>
        <strain evidence="5">HR10_N</strain>
    </source>
</reference>
<accession>A0AAN8SA03</accession>
<sequence>MKVPIRPAPPPPQPNQKFPIKGAPDWSNLAETRWNTMEVPVQKKKPPPRPPPPKFGNKKAVPSRPSQLIAGLFHRKNNANSKINEVQISCRTPGETANGDQRATNGMLLIDFSSPPSSPTFTTRSSSDALSVNSFGSDGVTQGSGSSGNASNVESGFEDDFDLFSNGLKKLEGQSQPRDPWSPLPKAPAESKNSLNEKSWATFPSPSSSKKAGIGVSAMPTIIRSKPEGHKAQPKLKNCDTETNVNVLTEVLEPTRHGLSKLELDDSIFEEVVDEGWSSESPPMPTCPPPPPPDVINELLESVKVGTVTEPNGVALYDYPGEQSGDLSFKKDDVIYLVRRIDENWLVGRKNGREGSVPANFITIRVPPQGEEDTFVTALYAFHPETWDDLAFEEGSVIKVTHRIDQDWLYGECNGKCGQFPANFVDRIPTGLPPRSEL</sequence>
<protein>
    <recommendedName>
        <fullName evidence="4">SH3 domain-containing protein</fullName>
    </recommendedName>
</protein>
<dbReference type="PANTHER" id="PTHR14167">
    <property type="entry name" value="SH3 DOMAIN-CONTAINING"/>
    <property type="match status" value="1"/>
</dbReference>
<dbReference type="PANTHER" id="PTHR14167:SF121">
    <property type="entry name" value="LD44138P"/>
    <property type="match status" value="1"/>
</dbReference>
<feature type="region of interest" description="Disordered" evidence="3">
    <location>
        <begin position="1"/>
        <end position="64"/>
    </location>
</feature>
<dbReference type="Gene3D" id="2.30.30.40">
    <property type="entry name" value="SH3 Domains"/>
    <property type="match status" value="2"/>
</dbReference>
<evidence type="ECO:0000313" key="5">
    <source>
        <dbReference type="EMBL" id="KAK6636880.1"/>
    </source>
</evidence>
<organism evidence="5 6">
    <name type="scientific">Polyplax serrata</name>
    <name type="common">Common mouse louse</name>
    <dbReference type="NCBI Taxonomy" id="468196"/>
    <lineage>
        <taxon>Eukaryota</taxon>
        <taxon>Metazoa</taxon>
        <taxon>Ecdysozoa</taxon>
        <taxon>Arthropoda</taxon>
        <taxon>Hexapoda</taxon>
        <taxon>Insecta</taxon>
        <taxon>Pterygota</taxon>
        <taxon>Neoptera</taxon>
        <taxon>Paraneoptera</taxon>
        <taxon>Psocodea</taxon>
        <taxon>Troctomorpha</taxon>
        <taxon>Phthiraptera</taxon>
        <taxon>Anoplura</taxon>
        <taxon>Polyplacidae</taxon>
        <taxon>Polyplax</taxon>
    </lineage>
</organism>
<evidence type="ECO:0000259" key="4">
    <source>
        <dbReference type="PROSITE" id="PS50002"/>
    </source>
</evidence>
<proteinExistence type="predicted"/>
<feature type="compositionally biased region" description="Pro residues" evidence="3">
    <location>
        <begin position="1"/>
        <end position="14"/>
    </location>
</feature>
<dbReference type="Pfam" id="PF00018">
    <property type="entry name" value="SH3_1"/>
    <property type="match status" value="2"/>
</dbReference>
<dbReference type="PROSITE" id="PS50002">
    <property type="entry name" value="SH3"/>
    <property type="match status" value="2"/>
</dbReference>
<feature type="region of interest" description="Disordered" evidence="3">
    <location>
        <begin position="133"/>
        <end position="156"/>
    </location>
</feature>
<evidence type="ECO:0000256" key="2">
    <source>
        <dbReference type="PROSITE-ProRule" id="PRU00192"/>
    </source>
</evidence>
<feature type="compositionally biased region" description="Polar residues" evidence="3">
    <location>
        <begin position="133"/>
        <end position="154"/>
    </location>
</feature>
<keyword evidence="1 2" id="KW-0728">SH3 domain</keyword>
<dbReference type="SUPFAM" id="SSF50044">
    <property type="entry name" value="SH3-domain"/>
    <property type="match status" value="2"/>
</dbReference>
<dbReference type="EMBL" id="JAWJWE010000004">
    <property type="protein sequence ID" value="KAK6636880.1"/>
    <property type="molecule type" value="Genomic_DNA"/>
</dbReference>
<dbReference type="InterPro" id="IPR050384">
    <property type="entry name" value="Endophilin_SH3RF"/>
</dbReference>
<comment type="caution">
    <text evidence="5">The sequence shown here is derived from an EMBL/GenBank/DDBJ whole genome shotgun (WGS) entry which is preliminary data.</text>
</comment>
<feature type="domain" description="SH3" evidence="4">
    <location>
        <begin position="308"/>
        <end position="367"/>
    </location>
</feature>
<dbReference type="PRINTS" id="PR00499">
    <property type="entry name" value="P67PHOX"/>
</dbReference>
<feature type="region of interest" description="Disordered" evidence="3">
    <location>
        <begin position="170"/>
        <end position="214"/>
    </location>
</feature>
<evidence type="ECO:0000313" key="6">
    <source>
        <dbReference type="Proteomes" id="UP001372834"/>
    </source>
</evidence>
<evidence type="ECO:0000256" key="1">
    <source>
        <dbReference type="ARBA" id="ARBA00022443"/>
    </source>
</evidence>
<dbReference type="InterPro" id="IPR001452">
    <property type="entry name" value="SH3_domain"/>
</dbReference>
<evidence type="ECO:0000256" key="3">
    <source>
        <dbReference type="SAM" id="MobiDB-lite"/>
    </source>
</evidence>
<dbReference type="AlphaFoldDB" id="A0AAN8SA03"/>
<dbReference type="Proteomes" id="UP001372834">
    <property type="component" value="Unassembled WGS sequence"/>
</dbReference>
<feature type="compositionally biased region" description="Polar residues" evidence="3">
    <location>
        <begin position="191"/>
        <end position="210"/>
    </location>
</feature>